<feature type="signal peptide" evidence="2">
    <location>
        <begin position="1"/>
        <end position="25"/>
    </location>
</feature>
<dbReference type="Proteomes" id="UP000829116">
    <property type="component" value="Chromosome"/>
</dbReference>
<dbReference type="PROSITE" id="PS51257">
    <property type="entry name" value="PROKAR_LIPOPROTEIN"/>
    <property type="match status" value="1"/>
</dbReference>
<dbReference type="Gene3D" id="1.25.40.650">
    <property type="match status" value="1"/>
</dbReference>
<dbReference type="RefSeq" id="WP_241501344.1">
    <property type="nucleotide sequence ID" value="NZ_CAWQWN010000001.1"/>
</dbReference>
<dbReference type="Pfam" id="PF04348">
    <property type="entry name" value="LppC"/>
    <property type="match status" value="2"/>
</dbReference>
<dbReference type="PANTHER" id="PTHR38038">
    <property type="entry name" value="PENICILLIN-BINDING PROTEIN ACTIVATOR LPOA"/>
    <property type="match status" value="1"/>
</dbReference>
<dbReference type="EMBL" id="CP093245">
    <property type="protein sequence ID" value="UNH31211.1"/>
    <property type="molecule type" value="Genomic_DNA"/>
</dbReference>
<sequence length="586" mass="63424">MRPSILLRFKQGLIYSAMLSTLILAGCQLSGQQGSAPISSATSGQGDNAISHYQSIIDKSNNKPSIDVLRAYIAQEPLLSDPVARQKNIDGLWQMLTQMSPEQIQGVGADENILQGWVDLLDIYQNNRDDTDSLKAGYDDWKMRYPLNPAAKTPPTQLQQAILPAVGATPRIALLLPLSGQGKVFAEAIMQGFLDAQKGLPSAPTNNVATLPTTSSTTAAENANDQDDILDQIYAEVTAPEDTNTSAATTIANLQIDPVPQNSQSVKVYDTTSQPIEQLLQQAQADGYNLVVGPLLKSNVQKIAQMGSPISVLALNELDADQLQPRPNLCYFSLSPEDEARNAAQHIAQQGKSAPLVLVPANAFGERIAKAFADEWQIKNGSTVLKQSFGSVASLKESINRGTGIRMTGTPVIINTPAPQPLNAEGYPALETESPSNVASDRIDAVYIVATRDELVLIKPMIEMAISTRSRPDLYASSRSNQAGSGADFRFEMEGVEFSEIPLLAGANANLMKQAQQKLAQDYSLLRLYAMGVDAWSLSNNYNQLQNNSQFKINGASGKLDVTDNCVIYRELPWLEFSKGQIKAVN</sequence>
<evidence type="ECO:0000256" key="2">
    <source>
        <dbReference type="SAM" id="SignalP"/>
    </source>
</evidence>
<reference evidence="3" key="1">
    <citation type="submission" date="2022-03" db="EMBL/GenBank/DDBJ databases">
        <title>ESBL-producing Moellerella wisconsensis and Escherichia marmotae isolated from wild game meat.</title>
        <authorList>
            <person name="Biggel M."/>
        </authorList>
    </citation>
    <scope>NUCLEOTIDE SEQUENCE</scope>
    <source>
        <strain evidence="3">W51</strain>
    </source>
</reference>
<dbReference type="InterPro" id="IPR028082">
    <property type="entry name" value="Peripla_BP_I"/>
</dbReference>
<dbReference type="Gene3D" id="3.40.50.2300">
    <property type="match status" value="2"/>
</dbReference>
<dbReference type="PANTHER" id="PTHR38038:SF1">
    <property type="entry name" value="PENICILLIN-BINDING PROTEIN ACTIVATOR LPOA"/>
    <property type="match status" value="1"/>
</dbReference>
<feature type="chain" id="PRO_5040331009" evidence="2">
    <location>
        <begin position="26"/>
        <end position="586"/>
    </location>
</feature>
<dbReference type="GO" id="GO:0009252">
    <property type="term" value="P:peptidoglycan biosynthetic process"/>
    <property type="evidence" value="ECO:0007669"/>
    <property type="project" value="TreeGrafter"/>
</dbReference>
<evidence type="ECO:0000313" key="3">
    <source>
        <dbReference type="EMBL" id="UNH31211.1"/>
    </source>
</evidence>
<gene>
    <name evidence="3" type="ORF">MNY72_02450</name>
</gene>
<keyword evidence="2" id="KW-0732">Signal</keyword>
<dbReference type="InterPro" id="IPR007443">
    <property type="entry name" value="LpoA"/>
</dbReference>
<evidence type="ECO:0000313" key="4">
    <source>
        <dbReference type="Proteomes" id="UP000829116"/>
    </source>
</evidence>
<dbReference type="SUPFAM" id="SSF53822">
    <property type="entry name" value="Periplasmic binding protein-like I"/>
    <property type="match status" value="1"/>
</dbReference>
<dbReference type="CDD" id="cd06339">
    <property type="entry name" value="PBP1_YraM_LppC_lipoprotein-like"/>
    <property type="match status" value="1"/>
</dbReference>
<dbReference type="AlphaFoldDB" id="A0A9Q8Q2Z3"/>
<dbReference type="GO" id="GO:0030234">
    <property type="term" value="F:enzyme regulator activity"/>
    <property type="evidence" value="ECO:0007669"/>
    <property type="project" value="TreeGrafter"/>
</dbReference>
<proteinExistence type="predicted"/>
<organism evidence="3 4">
    <name type="scientific">Moellerella wisconsensis</name>
    <dbReference type="NCBI Taxonomy" id="158849"/>
    <lineage>
        <taxon>Bacteria</taxon>
        <taxon>Pseudomonadati</taxon>
        <taxon>Pseudomonadota</taxon>
        <taxon>Gammaproteobacteria</taxon>
        <taxon>Enterobacterales</taxon>
        <taxon>Morganellaceae</taxon>
        <taxon>Moellerella</taxon>
    </lineage>
</organism>
<accession>A0A9Q8Q2Z3</accession>
<dbReference type="GO" id="GO:0031241">
    <property type="term" value="C:periplasmic side of cell outer membrane"/>
    <property type="evidence" value="ECO:0007669"/>
    <property type="project" value="TreeGrafter"/>
</dbReference>
<dbReference type="GeneID" id="79716058"/>
<evidence type="ECO:0000256" key="1">
    <source>
        <dbReference type="ARBA" id="ARBA00023136"/>
    </source>
</evidence>
<keyword evidence="1" id="KW-0472">Membrane</keyword>
<name>A0A9Q8Q2Z3_9GAMM</name>
<protein>
    <submittedName>
        <fullName evidence="3">Penicillin-binding protein activator</fullName>
    </submittedName>
</protein>